<accession>A0A5B8M3G0</accession>
<gene>
    <name evidence="2" type="ORF">FPZ11_06655</name>
</gene>
<proteinExistence type="predicted"/>
<feature type="region of interest" description="Disordered" evidence="1">
    <location>
        <begin position="1"/>
        <end position="22"/>
    </location>
</feature>
<dbReference type="Gene3D" id="3.90.1150.200">
    <property type="match status" value="1"/>
</dbReference>
<organism evidence="2 3">
    <name type="scientific">Humibacter ginsenosidimutans</name>
    <dbReference type="NCBI Taxonomy" id="2599293"/>
    <lineage>
        <taxon>Bacteria</taxon>
        <taxon>Bacillati</taxon>
        <taxon>Actinomycetota</taxon>
        <taxon>Actinomycetes</taxon>
        <taxon>Micrococcales</taxon>
        <taxon>Microbacteriaceae</taxon>
        <taxon>Humibacter</taxon>
    </lineage>
</organism>
<sequence length="154" mass="17260">MSEKTTTKTHEKNSVEFSDDERAAMKEYANELKTKARRGGKATKADGLADLMGQIEKMPEPDRAMALAVHELVMSAVPDLTPKTWYGMPAYASNGDTICFFQPASKFKARFSTLGFSDKAQLDDGDMWPIYYSIKELTPQVRDRITELVRRAVG</sequence>
<evidence type="ECO:0000256" key="1">
    <source>
        <dbReference type="SAM" id="MobiDB-lite"/>
    </source>
</evidence>
<dbReference type="SUPFAM" id="SSF159888">
    <property type="entry name" value="YdhG-like"/>
    <property type="match status" value="1"/>
</dbReference>
<dbReference type="AlphaFoldDB" id="A0A5B8M3G0"/>
<reference evidence="2 3" key="1">
    <citation type="submission" date="2019-07" db="EMBL/GenBank/DDBJ databases">
        <title>Full genome sequence of Humibacter sp. WJ7-1.</title>
        <authorList>
            <person name="Im W.-T."/>
        </authorList>
    </citation>
    <scope>NUCLEOTIDE SEQUENCE [LARGE SCALE GENOMIC DNA]</scope>
    <source>
        <strain evidence="2 3">WJ7-1</strain>
    </source>
</reference>
<evidence type="ECO:0000313" key="2">
    <source>
        <dbReference type="EMBL" id="QDZ14484.1"/>
    </source>
</evidence>
<dbReference type="OrthoDB" id="32458at2"/>
<protein>
    <submittedName>
        <fullName evidence="2">DUF1801 domain-containing protein</fullName>
    </submittedName>
</protein>
<name>A0A5B8M3G0_9MICO</name>
<keyword evidence="3" id="KW-1185">Reference proteome</keyword>
<evidence type="ECO:0000313" key="3">
    <source>
        <dbReference type="Proteomes" id="UP000320216"/>
    </source>
</evidence>
<dbReference type="EMBL" id="CP042305">
    <property type="protein sequence ID" value="QDZ14484.1"/>
    <property type="molecule type" value="Genomic_DNA"/>
</dbReference>
<dbReference type="Proteomes" id="UP000320216">
    <property type="component" value="Chromosome"/>
</dbReference>
<dbReference type="KEGG" id="huw:FPZ11_06655"/>
<dbReference type="RefSeq" id="WP_146319430.1">
    <property type="nucleotide sequence ID" value="NZ_CP042305.1"/>
</dbReference>